<dbReference type="SMART" id="SM00491">
    <property type="entry name" value="HELICc2"/>
    <property type="match status" value="1"/>
</dbReference>
<dbReference type="PANTHER" id="PTHR11472:SF47">
    <property type="entry name" value="FANCONI ANEMIA GROUP J PROTEIN"/>
    <property type="match status" value="1"/>
</dbReference>
<dbReference type="SMART" id="SM00488">
    <property type="entry name" value="DEXDc2"/>
    <property type="match status" value="1"/>
</dbReference>
<evidence type="ECO:0000313" key="13">
    <source>
        <dbReference type="Proteomes" id="UP000708208"/>
    </source>
</evidence>
<organism evidence="12 13">
    <name type="scientific">Allacma fusca</name>
    <dbReference type="NCBI Taxonomy" id="39272"/>
    <lineage>
        <taxon>Eukaryota</taxon>
        <taxon>Metazoa</taxon>
        <taxon>Ecdysozoa</taxon>
        <taxon>Arthropoda</taxon>
        <taxon>Hexapoda</taxon>
        <taxon>Collembola</taxon>
        <taxon>Symphypleona</taxon>
        <taxon>Sminthuridae</taxon>
        <taxon>Allacma</taxon>
    </lineage>
</organism>
<sequence>MKPDEVLPVVGNVDRTYEYHGVQVKFPYEAYQSQQDMMNAILSHVIPGRNLLVESVTGTGKTLALLCSLLAYQEHQSTQVKNPEECSPPKSPKREPRLIFYATRTVSHIKHIIDQLRLTQYAKTPMGILSSVKNTCNNEESDEHLCDYIPEDLAWLDHLNGQPIKAWDLESLKEFCSKNETCAYHELNTAIKNAKIIFCTYKYLLHPGIRQAMNINLKDNILVFDEGHNVEDLCRDVASTPKNFFTLTKVTELTAILQHALTSPKLVADERDHVRNLAEACQKFQCYLKGRLDALVKDNEFQVAVSIEDLQKDLTLVGLGPTQIQELQTDVSRLKENSSALLLENKLVQLISKVQIHRYLSNALMILRFLWDENLNSNYQVLLRRPELDGPGEDDGIDAKGLKEDQPKTDIELKLICLTSAVAFKCATDDAHSVIVASATLSPIAPLTSELGIPFEIQLSANHVIPQDGVFSACIARHSDDRGECELLDLTFDSWRDNEKNYYDQLGKIIKDICFLVPHGIVVFLPSKRRIDELRKSLEPSFATITNHKKVFFESDQRDQHALNEMLKKYKSQAETTQGAILFAVMRGKLSDGVEFRDNQARALVTIGIPFAPTEDPSVKEKRDYQDCKERTDSTGDFNGWDWYCSDAFKTLNQALGRSIRHPQDWCAILLIDSRFSKESLKYKDKLPNWLTNSFAKNPKEKTSTTMEDIIPELEKYIARFVA</sequence>
<evidence type="ECO:0000256" key="9">
    <source>
        <dbReference type="ARBA" id="ARBA00023235"/>
    </source>
</evidence>
<dbReference type="GO" id="GO:0003677">
    <property type="term" value="F:DNA binding"/>
    <property type="evidence" value="ECO:0007669"/>
    <property type="project" value="InterPro"/>
</dbReference>
<dbReference type="EMBL" id="CAJVCH010483816">
    <property type="protein sequence ID" value="CAG7820599.1"/>
    <property type="molecule type" value="Genomic_DNA"/>
</dbReference>
<dbReference type="NCBIfam" id="TIGR00604">
    <property type="entry name" value="rad3"/>
    <property type="match status" value="1"/>
</dbReference>
<keyword evidence="7" id="KW-0408">Iron</keyword>
<keyword evidence="5" id="KW-0347">Helicase</keyword>
<dbReference type="GO" id="GO:0016818">
    <property type="term" value="F:hydrolase activity, acting on acid anhydrides, in phosphorus-containing anhydrides"/>
    <property type="evidence" value="ECO:0007669"/>
    <property type="project" value="InterPro"/>
</dbReference>
<dbReference type="PANTHER" id="PTHR11472">
    <property type="entry name" value="DNA REPAIR DEAD HELICASE RAD3/XP-D SUBFAMILY MEMBER"/>
    <property type="match status" value="1"/>
</dbReference>
<evidence type="ECO:0000313" key="12">
    <source>
        <dbReference type="EMBL" id="CAG7820599.1"/>
    </source>
</evidence>
<dbReference type="OrthoDB" id="19182at2759"/>
<dbReference type="InterPro" id="IPR014013">
    <property type="entry name" value="Helic_SF1/SF2_ATP-bd_DinG/Rad3"/>
</dbReference>
<evidence type="ECO:0000256" key="10">
    <source>
        <dbReference type="ARBA" id="ARBA00023242"/>
    </source>
</evidence>
<dbReference type="InterPro" id="IPR006555">
    <property type="entry name" value="ATP-dep_Helicase_C"/>
</dbReference>
<keyword evidence="8" id="KW-0411">Iron-sulfur</keyword>
<gene>
    <name evidence="12" type="ORF">AFUS01_LOCUS30983</name>
</gene>
<evidence type="ECO:0000256" key="5">
    <source>
        <dbReference type="ARBA" id="ARBA00022806"/>
    </source>
</evidence>
<dbReference type="GO" id="GO:0005634">
    <property type="term" value="C:nucleus"/>
    <property type="evidence" value="ECO:0007669"/>
    <property type="project" value="UniProtKB-SubCell"/>
</dbReference>
<dbReference type="GO" id="GO:0003678">
    <property type="term" value="F:DNA helicase activity"/>
    <property type="evidence" value="ECO:0007669"/>
    <property type="project" value="InterPro"/>
</dbReference>
<dbReference type="GO" id="GO:1990918">
    <property type="term" value="P:double-strand break repair involved in meiotic recombination"/>
    <property type="evidence" value="ECO:0007669"/>
    <property type="project" value="TreeGrafter"/>
</dbReference>
<dbReference type="Pfam" id="PF13307">
    <property type="entry name" value="Helicase_C_2"/>
    <property type="match status" value="1"/>
</dbReference>
<evidence type="ECO:0000256" key="8">
    <source>
        <dbReference type="ARBA" id="ARBA00023014"/>
    </source>
</evidence>
<dbReference type="Pfam" id="PF06733">
    <property type="entry name" value="DEAD_2"/>
    <property type="match status" value="1"/>
</dbReference>
<keyword evidence="13" id="KW-1185">Reference proteome</keyword>
<keyword evidence="9" id="KW-0413">Isomerase</keyword>
<keyword evidence="6" id="KW-0067">ATP-binding</keyword>
<evidence type="ECO:0000256" key="6">
    <source>
        <dbReference type="ARBA" id="ARBA00022840"/>
    </source>
</evidence>
<feature type="domain" description="Helicase ATP-binding" evidence="11">
    <location>
        <begin position="20"/>
        <end position="278"/>
    </location>
</feature>
<keyword evidence="10" id="KW-0539">Nucleus</keyword>
<evidence type="ECO:0000256" key="2">
    <source>
        <dbReference type="ARBA" id="ARBA00022723"/>
    </source>
</evidence>
<dbReference type="GO" id="GO:0046872">
    <property type="term" value="F:metal ion binding"/>
    <property type="evidence" value="ECO:0007669"/>
    <property type="project" value="UniProtKB-KW"/>
</dbReference>
<name>A0A8J2KWP7_9HEXA</name>
<keyword evidence="3" id="KW-0547">Nucleotide-binding</keyword>
<dbReference type="PROSITE" id="PS51193">
    <property type="entry name" value="HELICASE_ATP_BIND_2"/>
    <property type="match status" value="1"/>
</dbReference>
<dbReference type="Proteomes" id="UP000708208">
    <property type="component" value="Unassembled WGS sequence"/>
</dbReference>
<dbReference type="InterPro" id="IPR010614">
    <property type="entry name" value="RAD3-like_helicase_DEAD"/>
</dbReference>
<keyword evidence="2" id="KW-0479">Metal-binding</keyword>
<dbReference type="GO" id="GO:0051536">
    <property type="term" value="F:iron-sulfur cluster binding"/>
    <property type="evidence" value="ECO:0007669"/>
    <property type="project" value="UniProtKB-KW"/>
</dbReference>
<dbReference type="InterPro" id="IPR045028">
    <property type="entry name" value="DinG/Rad3-like"/>
</dbReference>
<dbReference type="GO" id="GO:0005524">
    <property type="term" value="F:ATP binding"/>
    <property type="evidence" value="ECO:0007669"/>
    <property type="project" value="UniProtKB-KW"/>
</dbReference>
<dbReference type="InterPro" id="IPR006554">
    <property type="entry name" value="Helicase-like_DEXD_c2"/>
</dbReference>
<dbReference type="AlphaFoldDB" id="A0A8J2KWP7"/>
<reference evidence="12" key="1">
    <citation type="submission" date="2021-06" db="EMBL/GenBank/DDBJ databases">
        <authorList>
            <person name="Hodson N. C."/>
            <person name="Mongue J. A."/>
            <person name="Jaron S. K."/>
        </authorList>
    </citation>
    <scope>NUCLEOTIDE SEQUENCE</scope>
</reference>
<keyword evidence="4" id="KW-0378">Hydrolase</keyword>
<dbReference type="InterPro" id="IPR013020">
    <property type="entry name" value="Rad3/Chl1-like"/>
</dbReference>
<evidence type="ECO:0000256" key="3">
    <source>
        <dbReference type="ARBA" id="ARBA00022741"/>
    </source>
</evidence>
<comment type="subcellular location">
    <subcellularLocation>
        <location evidence="1">Nucleus</location>
    </subcellularLocation>
</comment>
<dbReference type="GO" id="GO:0006289">
    <property type="term" value="P:nucleotide-excision repair"/>
    <property type="evidence" value="ECO:0007669"/>
    <property type="project" value="TreeGrafter"/>
</dbReference>
<protein>
    <recommendedName>
        <fullName evidence="11">Helicase ATP-binding domain-containing protein</fullName>
    </recommendedName>
</protein>
<evidence type="ECO:0000256" key="7">
    <source>
        <dbReference type="ARBA" id="ARBA00023004"/>
    </source>
</evidence>
<evidence type="ECO:0000259" key="11">
    <source>
        <dbReference type="PROSITE" id="PS51193"/>
    </source>
</evidence>
<accession>A0A8J2KWP7</accession>
<comment type="caution">
    <text evidence="12">The sequence shown here is derived from an EMBL/GenBank/DDBJ whole genome shotgun (WGS) entry which is preliminary data.</text>
</comment>
<proteinExistence type="predicted"/>
<evidence type="ECO:0000256" key="4">
    <source>
        <dbReference type="ARBA" id="ARBA00022801"/>
    </source>
</evidence>
<evidence type="ECO:0000256" key="1">
    <source>
        <dbReference type="ARBA" id="ARBA00004123"/>
    </source>
</evidence>